<comment type="caution">
    <text evidence="1">The sequence shown here is derived from an EMBL/GenBank/DDBJ whole genome shotgun (WGS) entry which is preliminary data.</text>
</comment>
<evidence type="ECO:0000313" key="1">
    <source>
        <dbReference type="EMBL" id="NDY56648.1"/>
    </source>
</evidence>
<dbReference type="Proteomes" id="UP000469724">
    <property type="component" value="Unassembled WGS sequence"/>
</dbReference>
<gene>
    <name evidence="1" type="ORF">G3N56_07815</name>
    <name evidence="2" type="ORF">G3N56_07935</name>
</gene>
<dbReference type="AlphaFoldDB" id="A0A7K3NKB5"/>
<organism evidence="1 3">
    <name type="scientific">Desulfolutivibrio sulfodismutans</name>
    <dbReference type="NCBI Taxonomy" id="63561"/>
    <lineage>
        <taxon>Bacteria</taxon>
        <taxon>Pseudomonadati</taxon>
        <taxon>Thermodesulfobacteriota</taxon>
        <taxon>Desulfovibrionia</taxon>
        <taxon>Desulfovibrionales</taxon>
        <taxon>Desulfovibrionaceae</taxon>
        <taxon>Desulfolutivibrio</taxon>
    </lineage>
</organism>
<sequence length="87" mass="9089">MKRDTIQVPAATLTDAASAVAGHTFALEALATMLDCVADTRPQDTLVDCAFGAGTILRSLARDVRGVGDDLHGLAYPTGFSKLEVVK</sequence>
<protein>
    <submittedName>
        <fullName evidence="1">Uncharacterized protein</fullName>
    </submittedName>
</protein>
<reference evidence="1 3" key="1">
    <citation type="submission" date="2020-02" db="EMBL/GenBank/DDBJ databases">
        <title>Comparative genomics of sulfur disproportionating microorganisms.</title>
        <authorList>
            <person name="Ward L.M."/>
            <person name="Bertran E."/>
            <person name="Johnston D.T."/>
        </authorList>
    </citation>
    <scope>NUCLEOTIDE SEQUENCE [LARGE SCALE GENOMIC DNA]</scope>
    <source>
        <strain evidence="1 3">DSM 3696</strain>
    </source>
</reference>
<evidence type="ECO:0000313" key="2">
    <source>
        <dbReference type="EMBL" id="NDY56672.1"/>
    </source>
</evidence>
<dbReference type="RefSeq" id="WP_163301701.1">
    <property type="nucleotide sequence ID" value="NZ_JAAGRQ010000024.1"/>
</dbReference>
<dbReference type="EMBL" id="JAAGRQ010000024">
    <property type="protein sequence ID" value="NDY56648.1"/>
    <property type="molecule type" value="Genomic_DNA"/>
</dbReference>
<keyword evidence="3" id="KW-1185">Reference proteome</keyword>
<dbReference type="EMBL" id="JAAGRQ010000024">
    <property type="protein sequence ID" value="NDY56672.1"/>
    <property type="molecule type" value="Genomic_DNA"/>
</dbReference>
<name>A0A7K3NKB5_9BACT</name>
<evidence type="ECO:0000313" key="3">
    <source>
        <dbReference type="Proteomes" id="UP000469724"/>
    </source>
</evidence>
<accession>A0A7K3NKB5</accession>
<proteinExistence type="predicted"/>